<reference evidence="2 3" key="1">
    <citation type="submission" date="2021-06" db="EMBL/GenBank/DDBJ databases">
        <title>Sphingomonas sp. XMGL2, whole genome shotgun sequencing project.</title>
        <authorList>
            <person name="Zhao G."/>
            <person name="Shen L."/>
        </authorList>
    </citation>
    <scope>NUCLEOTIDE SEQUENCE [LARGE SCALE GENOMIC DNA]</scope>
    <source>
        <strain evidence="2 3">XMGL2</strain>
    </source>
</reference>
<organism evidence="2 3">
    <name type="scientific">Sphingomonas quercus</name>
    <dbReference type="NCBI Taxonomy" id="2842451"/>
    <lineage>
        <taxon>Bacteria</taxon>
        <taxon>Pseudomonadati</taxon>
        <taxon>Pseudomonadota</taxon>
        <taxon>Alphaproteobacteria</taxon>
        <taxon>Sphingomonadales</taxon>
        <taxon>Sphingomonadaceae</taxon>
        <taxon>Sphingomonas</taxon>
    </lineage>
</organism>
<evidence type="ECO:0000313" key="2">
    <source>
        <dbReference type="EMBL" id="MBU3076952.1"/>
    </source>
</evidence>
<gene>
    <name evidence="2" type="ORF">KOF26_03650</name>
</gene>
<keyword evidence="3" id="KW-1185">Reference proteome</keyword>
<comment type="caution">
    <text evidence="2">The sequence shown here is derived from an EMBL/GenBank/DDBJ whole genome shotgun (WGS) entry which is preliminary data.</text>
</comment>
<accession>A0ABS6BF78</accession>
<keyword evidence="1" id="KW-0812">Transmembrane</keyword>
<protein>
    <submittedName>
        <fullName evidence="2">Uncharacterized protein</fullName>
    </submittedName>
</protein>
<dbReference type="Proteomes" id="UP000776276">
    <property type="component" value="Unassembled WGS sequence"/>
</dbReference>
<feature type="transmembrane region" description="Helical" evidence="1">
    <location>
        <begin position="6"/>
        <end position="24"/>
    </location>
</feature>
<feature type="transmembrane region" description="Helical" evidence="1">
    <location>
        <begin position="53"/>
        <end position="79"/>
    </location>
</feature>
<proteinExistence type="predicted"/>
<dbReference type="RefSeq" id="WP_216320339.1">
    <property type="nucleotide sequence ID" value="NZ_JAHKRT010000002.1"/>
</dbReference>
<evidence type="ECO:0000256" key="1">
    <source>
        <dbReference type="SAM" id="Phobius"/>
    </source>
</evidence>
<keyword evidence="1" id="KW-1133">Transmembrane helix</keyword>
<sequence length="86" mass="9758">MSAYTILTDIGALIAMLVGFHLAFRQHLVRRWWRIIRSRPPEPAISDEDPAHYAMIIFGMMLLAFGLIIFCFMTLFSLFTAGNPPG</sequence>
<keyword evidence="1" id="KW-0472">Membrane</keyword>
<name>A0ABS6BF78_9SPHN</name>
<dbReference type="EMBL" id="JAHKRT010000002">
    <property type="protein sequence ID" value="MBU3076952.1"/>
    <property type="molecule type" value="Genomic_DNA"/>
</dbReference>
<evidence type="ECO:0000313" key="3">
    <source>
        <dbReference type="Proteomes" id="UP000776276"/>
    </source>
</evidence>